<dbReference type="InterPro" id="IPR001965">
    <property type="entry name" value="Znf_PHD"/>
</dbReference>
<feature type="region of interest" description="Disordered" evidence="5">
    <location>
        <begin position="1"/>
        <end position="21"/>
    </location>
</feature>
<dbReference type="Gene3D" id="1.10.10.60">
    <property type="entry name" value="Homeodomain-like"/>
    <property type="match status" value="1"/>
</dbReference>
<evidence type="ECO:0000256" key="2">
    <source>
        <dbReference type="ARBA" id="ARBA00022771"/>
    </source>
</evidence>
<evidence type="ECO:0000259" key="8">
    <source>
        <dbReference type="PROSITE" id="PS51293"/>
    </source>
</evidence>
<dbReference type="PANTHER" id="PTHR47672:SF1">
    <property type="entry name" value="E3 UBIQUITIN-PROTEIN LIGASE SNT2"/>
    <property type="match status" value="1"/>
</dbReference>
<feature type="compositionally biased region" description="Basic residues" evidence="5">
    <location>
        <begin position="1470"/>
        <end position="1482"/>
    </location>
</feature>
<dbReference type="PROSITE" id="PS50016">
    <property type="entry name" value="ZF_PHD_2"/>
    <property type="match status" value="2"/>
</dbReference>
<dbReference type="SUPFAM" id="SSF46689">
    <property type="entry name" value="Homeodomain-like"/>
    <property type="match status" value="1"/>
</dbReference>
<feature type="domain" description="BAH" evidence="7">
    <location>
        <begin position="105"/>
        <end position="241"/>
    </location>
</feature>
<dbReference type="SMART" id="SM00439">
    <property type="entry name" value="BAH"/>
    <property type="match status" value="1"/>
</dbReference>
<dbReference type="EMBL" id="LT598485">
    <property type="protein sequence ID" value="SCW00441.1"/>
    <property type="molecule type" value="Genomic_DNA"/>
</dbReference>
<sequence length="1517" mass="174318">MCEGLDQPASRRNKKKINYNEKKADAEFAKKIKQMERNKSKNAGTRNKTFKSKYQTYLNDKNICWNFIPSLPPSFRKHSRFSNILDLEDSTIDISTNILYQESTALLKKNDHIYMISEPPGEPYYIGRIVSFICKPEWRQAIDSVKNIVNVFPAKYFQVKMNWYYRPRDIQENASNSDPRLVYASLHTDLCPIYSYRGKCTVLHKATFPSEESSYEHLMKPNVFYFDQLFDRYTLSYYDVWDTHKLLNLGTQSSYLAALQKMFPYVYTEEKYPLEKILKKYVLNQKYDNDDEFWDQRCGQCNEWCEKPQCIRCDECGVPVHLYCLEPPLERKPTKGVIWICFECLKKQEFTPDIPQMNNTNGTVVEKKQSEDTFLDREAEKTPLNERKLSDCWFHYLGSKVINSFEDVLIDELNLPFPIKCSRVGPKYQWAGCNDEFSSPKLYSTTGCERGLETSSEPLWFFDSSKISSEKLDQYVQKCQDTFPKTLQIVPQTCNFLDMILKTLVKNSYNAVAAFESCGVELTRESLREPTFTPEEITKFEKAVSEYGSELHPVSKYVGTQPMSMIVRFYYYWKKTERGRSIWGNFKGRKKNRHVSKLQSEDHSANVVKKSRERKPSKIYKMSNLEGDKEWKYMDDSSFDSDKISTVKTCFHCMFCEIDYSPMWYRVTGGCDDENIKTRMMTGVNEKTSTSDKVPFHPKKRNGDLQDEEKLEALCIRCARLWRRYAIRWDSPMNVIRALNGKNISNINSTVEEFLDKAEDNNLVTSAKLAREKFLEWELVQDAELIIKQRYSIFNDPSRLIKMRRNCMSLHTQLNKLVKKLVEKDAFKEYKLRQNLNQFIKVRLEALAKKENKPKRKNKKVQLPSSKLIPDPDLSVNQAKDHKRKWIEIDVDVSEKATLKKRETLSIINDDKERKILGTITSNGDHLIDVISEDKVDLGRISIDAEFRSIRISDKLYLTIFNHLLEKTAAESSKNKNQNSKDKLEPQKKRSKIQNGNSINPSNYQVINESNIPISNKIHNTAGSLALYYSNNPLFYDWAHGKLPKPRIDLLQNALQNSQQLKTNLGRKSKSPTYAIDQLEIQGDSSPREICCVCLEKFSEKDEEELTCANCGLNVHYYCYGCSTQNIQNKHESGTKDYQWLCDACSNDLNPLNSTNYQCSLCIAKEIDHDAAKKKINRAIPDALKISSCGTWCHVICALFNHQLTFGSASTMQPVNNVGAIFLMNNGRECEICSMPGGGLVKCEICPRSFHVTCAQDSAGYRLGFKKIFTDGNKLNERVLSEYGEHFMVRPAIICSQHLESTNELLPLTYQTSSGLPIIEFYCRHYKSVEGYLGSAVKARVQEYDNIAGNHINYERYESKINPGSDVCKTDPMKAIQIPTPSSSLHRKTCSVCSRNCSIYWYGSTCHACHISCSTPTANHATNDKDLIVAKENNMSSSIQCALLDGIQERNLTMSVNDFDLESTGNSSAKGRRKGTKTKHTKGGKDVGFTLMSQNGPSSVQDTPGIPIVIQNLSTNR</sequence>
<name>A0A1G4M9D8_LACFM</name>
<dbReference type="InterPro" id="IPR034732">
    <property type="entry name" value="EPHD"/>
</dbReference>
<dbReference type="PROSITE" id="PS51805">
    <property type="entry name" value="EPHD"/>
    <property type="match status" value="1"/>
</dbReference>
<evidence type="ECO:0000313" key="11">
    <source>
        <dbReference type="Proteomes" id="UP000190831"/>
    </source>
</evidence>
<proteinExistence type="predicted"/>
<feature type="region of interest" description="Disordered" evidence="5">
    <location>
        <begin position="970"/>
        <end position="1002"/>
    </location>
</feature>
<reference evidence="10 11" key="1">
    <citation type="submission" date="2016-03" db="EMBL/GenBank/DDBJ databases">
        <authorList>
            <person name="Devillers H."/>
        </authorList>
    </citation>
    <scope>NUCLEOTIDE SEQUENCE [LARGE SCALE GENOMIC DNA]</scope>
    <source>
        <strain evidence="10">CBS 6772</strain>
    </source>
</reference>
<dbReference type="Gene3D" id="3.30.40.10">
    <property type="entry name" value="Zinc/RING finger domain, C3HC4 (zinc finger)"/>
    <property type="match status" value="2"/>
</dbReference>
<dbReference type="STRING" id="4955.A0A1G4M9D8"/>
<dbReference type="InterPro" id="IPR029617">
    <property type="entry name" value="Snt2"/>
</dbReference>
<evidence type="ECO:0000259" key="7">
    <source>
        <dbReference type="PROSITE" id="PS51038"/>
    </source>
</evidence>
<dbReference type="GO" id="GO:0005694">
    <property type="term" value="C:chromosome"/>
    <property type="evidence" value="ECO:0007669"/>
    <property type="project" value="UniProtKB-ARBA"/>
</dbReference>
<dbReference type="CDD" id="cd15497">
    <property type="entry name" value="PHD1_Snt2p_like"/>
    <property type="match status" value="1"/>
</dbReference>
<dbReference type="GO" id="GO:0004842">
    <property type="term" value="F:ubiquitin-protein transferase activity"/>
    <property type="evidence" value="ECO:0007669"/>
    <property type="project" value="TreeGrafter"/>
</dbReference>
<dbReference type="PROSITE" id="PS51293">
    <property type="entry name" value="SANT"/>
    <property type="match status" value="1"/>
</dbReference>
<dbReference type="PROSITE" id="PS51038">
    <property type="entry name" value="BAH"/>
    <property type="match status" value="1"/>
</dbReference>
<dbReference type="InterPro" id="IPR009057">
    <property type="entry name" value="Homeodomain-like_sf"/>
</dbReference>
<evidence type="ECO:0000256" key="4">
    <source>
        <dbReference type="PROSITE-ProRule" id="PRU00146"/>
    </source>
</evidence>
<evidence type="ECO:0000313" key="10">
    <source>
        <dbReference type="EMBL" id="SCW00441.1"/>
    </source>
</evidence>
<protein>
    <submittedName>
        <fullName evidence="10">LAFE_0C04258g1_1</fullName>
    </submittedName>
</protein>
<dbReference type="GO" id="GO:0036205">
    <property type="term" value="P:histone catabolic process"/>
    <property type="evidence" value="ECO:0007669"/>
    <property type="project" value="TreeGrafter"/>
</dbReference>
<dbReference type="SUPFAM" id="SSF57903">
    <property type="entry name" value="FYVE/PHD zinc finger"/>
    <property type="match status" value="3"/>
</dbReference>
<organism evidence="10 11">
    <name type="scientific">Lachancea fermentati</name>
    <name type="common">Zygosaccharomyces fermentati</name>
    <dbReference type="NCBI Taxonomy" id="4955"/>
    <lineage>
        <taxon>Eukaryota</taxon>
        <taxon>Fungi</taxon>
        <taxon>Dikarya</taxon>
        <taxon>Ascomycota</taxon>
        <taxon>Saccharomycotina</taxon>
        <taxon>Saccharomycetes</taxon>
        <taxon>Saccharomycetales</taxon>
        <taxon>Saccharomycetaceae</taxon>
        <taxon>Lachancea</taxon>
    </lineage>
</organism>
<dbReference type="InterPro" id="IPR011011">
    <property type="entry name" value="Znf_FYVE_PHD"/>
</dbReference>
<dbReference type="InterPro" id="IPR043151">
    <property type="entry name" value="BAH_sf"/>
</dbReference>
<evidence type="ECO:0000256" key="5">
    <source>
        <dbReference type="SAM" id="MobiDB-lite"/>
    </source>
</evidence>
<dbReference type="SMART" id="SM00717">
    <property type="entry name" value="SANT"/>
    <property type="match status" value="1"/>
</dbReference>
<dbReference type="CDD" id="cd04710">
    <property type="entry name" value="BAH_fungalPHD"/>
    <property type="match status" value="1"/>
</dbReference>
<evidence type="ECO:0000256" key="1">
    <source>
        <dbReference type="ARBA" id="ARBA00022723"/>
    </source>
</evidence>
<feature type="domain" description="SANT" evidence="8">
    <location>
        <begin position="527"/>
        <end position="578"/>
    </location>
</feature>
<dbReference type="GO" id="GO:0048189">
    <property type="term" value="C:Lid2 complex"/>
    <property type="evidence" value="ECO:0007669"/>
    <property type="project" value="TreeGrafter"/>
</dbReference>
<keyword evidence="11" id="KW-1185">Reference proteome</keyword>
<dbReference type="Pfam" id="PF00628">
    <property type="entry name" value="PHD"/>
    <property type="match status" value="1"/>
</dbReference>
<dbReference type="Pfam" id="PF13832">
    <property type="entry name" value="zf-HC5HC2H_2"/>
    <property type="match status" value="1"/>
</dbReference>
<dbReference type="GO" id="GO:0006355">
    <property type="term" value="P:regulation of DNA-templated transcription"/>
    <property type="evidence" value="ECO:0007669"/>
    <property type="project" value="UniProtKB-ARBA"/>
</dbReference>
<dbReference type="OrthoDB" id="336088at2759"/>
<dbReference type="GO" id="GO:0008270">
    <property type="term" value="F:zinc ion binding"/>
    <property type="evidence" value="ECO:0007669"/>
    <property type="project" value="UniProtKB-KW"/>
</dbReference>
<feature type="domain" description="PHD-type" evidence="9">
    <location>
        <begin position="1156"/>
        <end position="1274"/>
    </location>
</feature>
<feature type="compositionally biased region" description="Basic and acidic residues" evidence="5">
    <location>
        <begin position="979"/>
        <end position="988"/>
    </location>
</feature>
<dbReference type="InterPro" id="IPR017884">
    <property type="entry name" value="SANT_dom"/>
</dbReference>
<dbReference type="PANTHER" id="PTHR47672">
    <property type="entry name" value="E3 UBIQUITIN-PROTEIN LIGASE SNT2"/>
    <property type="match status" value="1"/>
</dbReference>
<keyword evidence="3" id="KW-0862">Zinc</keyword>
<dbReference type="FunFam" id="1.10.10.60:FF:000377">
    <property type="entry name" value="DNA-binding E3 ubiquitin-protein ligase"/>
    <property type="match status" value="1"/>
</dbReference>
<feature type="domain" description="PHD-type" evidence="6">
    <location>
        <begin position="1088"/>
        <end position="1148"/>
    </location>
</feature>
<feature type="compositionally biased region" description="Polar residues" evidence="5">
    <location>
        <begin position="993"/>
        <end position="1002"/>
    </location>
</feature>
<dbReference type="InterPro" id="IPR013083">
    <property type="entry name" value="Znf_RING/FYVE/PHD"/>
</dbReference>
<dbReference type="Pfam" id="PF01426">
    <property type="entry name" value="BAH"/>
    <property type="match status" value="1"/>
</dbReference>
<keyword evidence="2 4" id="KW-0863">Zinc-finger</keyword>
<feature type="region of interest" description="Disordered" evidence="5">
    <location>
        <begin position="1461"/>
        <end position="1488"/>
    </location>
</feature>
<keyword evidence="1" id="KW-0479">Metal-binding</keyword>
<dbReference type="GO" id="GO:0003682">
    <property type="term" value="F:chromatin binding"/>
    <property type="evidence" value="ECO:0007669"/>
    <property type="project" value="InterPro"/>
</dbReference>
<evidence type="ECO:0000256" key="3">
    <source>
        <dbReference type="ARBA" id="ARBA00022833"/>
    </source>
</evidence>
<dbReference type="Proteomes" id="UP000190831">
    <property type="component" value="Chromosome C"/>
</dbReference>
<gene>
    <name evidence="10" type="ORF">LAFE_0C04258G</name>
</gene>
<dbReference type="Gene3D" id="2.30.30.490">
    <property type="match status" value="1"/>
</dbReference>
<feature type="domain" description="PHD-type" evidence="6">
    <location>
        <begin position="295"/>
        <end position="347"/>
    </location>
</feature>
<feature type="region of interest" description="Disordered" evidence="5">
    <location>
        <begin position="851"/>
        <end position="874"/>
    </location>
</feature>
<dbReference type="InterPro" id="IPR001005">
    <property type="entry name" value="SANT/Myb"/>
</dbReference>
<dbReference type="OMA" id="TWCHVIC"/>
<dbReference type="SMART" id="SM00249">
    <property type="entry name" value="PHD"/>
    <property type="match status" value="3"/>
</dbReference>
<accession>A0A1G4M9D8</accession>
<evidence type="ECO:0000259" key="6">
    <source>
        <dbReference type="PROSITE" id="PS50016"/>
    </source>
</evidence>
<dbReference type="InterPro" id="IPR001025">
    <property type="entry name" value="BAH_dom"/>
</dbReference>
<dbReference type="InterPro" id="IPR019787">
    <property type="entry name" value="Znf_PHD-finger"/>
</dbReference>
<evidence type="ECO:0000259" key="9">
    <source>
        <dbReference type="PROSITE" id="PS51805"/>
    </source>
</evidence>